<dbReference type="OrthoDB" id="3365660at2"/>
<keyword evidence="4" id="KW-1185">Reference proteome</keyword>
<evidence type="ECO:0000313" key="3">
    <source>
        <dbReference type="EMBL" id="GEP71041.1"/>
    </source>
</evidence>
<accession>A0A512PIK5</accession>
<reference evidence="3 4" key="1">
    <citation type="submission" date="2019-07" db="EMBL/GenBank/DDBJ databases">
        <title>Whole genome shotgun sequence of Cellulomonas soli NBRC 109434.</title>
        <authorList>
            <person name="Hosoyama A."/>
            <person name="Uohara A."/>
            <person name="Ohji S."/>
            <person name="Ichikawa N."/>
        </authorList>
    </citation>
    <scope>NUCLEOTIDE SEQUENCE [LARGE SCALE GENOMIC DNA]</scope>
    <source>
        <strain evidence="3 4">NBRC 109434</strain>
    </source>
</reference>
<protein>
    <recommendedName>
        <fullName evidence="2">Activator of Hsp90 ATPase homologue 1/2-like C-terminal domain-containing protein</fullName>
    </recommendedName>
</protein>
<gene>
    <name evidence="3" type="ORF">CSO01_37560</name>
</gene>
<evidence type="ECO:0000256" key="1">
    <source>
        <dbReference type="ARBA" id="ARBA00006817"/>
    </source>
</evidence>
<dbReference type="EMBL" id="BKAL01000021">
    <property type="protein sequence ID" value="GEP71041.1"/>
    <property type="molecule type" value="Genomic_DNA"/>
</dbReference>
<comment type="caution">
    <text evidence="3">The sequence shown here is derived from an EMBL/GenBank/DDBJ whole genome shotgun (WGS) entry which is preliminary data.</text>
</comment>
<feature type="domain" description="Activator of Hsp90 ATPase homologue 1/2-like C-terminal" evidence="2">
    <location>
        <begin position="22"/>
        <end position="158"/>
    </location>
</feature>
<organism evidence="3 4">
    <name type="scientific">Cellulomonas soli</name>
    <dbReference type="NCBI Taxonomy" id="931535"/>
    <lineage>
        <taxon>Bacteria</taxon>
        <taxon>Bacillati</taxon>
        <taxon>Actinomycetota</taxon>
        <taxon>Actinomycetes</taxon>
        <taxon>Micrococcales</taxon>
        <taxon>Cellulomonadaceae</taxon>
        <taxon>Cellulomonas</taxon>
    </lineage>
</organism>
<proteinExistence type="inferred from homology"/>
<dbReference type="Proteomes" id="UP000321798">
    <property type="component" value="Unassembled WGS sequence"/>
</dbReference>
<dbReference type="AlphaFoldDB" id="A0A512PIK5"/>
<evidence type="ECO:0000313" key="4">
    <source>
        <dbReference type="Proteomes" id="UP000321798"/>
    </source>
</evidence>
<sequence>MTSHTTERDVGGDHLHLVHVLDATRPRVFRHLVEPDLVARWVGPHSARVPVEQVVLEPFPGGRWEFVAVDVATSTAYPVSARVAEIDPPRLLVCHELDADTDDPVQSALNLRIELFEDGDARTRIEVRQGPFLSGTTMAEDSAEVWVQSLEKLDALLEQTA</sequence>
<dbReference type="SUPFAM" id="SSF55961">
    <property type="entry name" value="Bet v1-like"/>
    <property type="match status" value="1"/>
</dbReference>
<dbReference type="Pfam" id="PF08327">
    <property type="entry name" value="AHSA1"/>
    <property type="match status" value="1"/>
</dbReference>
<dbReference type="Gene3D" id="3.30.530.20">
    <property type="match status" value="1"/>
</dbReference>
<dbReference type="InterPro" id="IPR013538">
    <property type="entry name" value="ASHA1/2-like_C"/>
</dbReference>
<dbReference type="InterPro" id="IPR023393">
    <property type="entry name" value="START-like_dom_sf"/>
</dbReference>
<evidence type="ECO:0000259" key="2">
    <source>
        <dbReference type="Pfam" id="PF08327"/>
    </source>
</evidence>
<dbReference type="CDD" id="cd07814">
    <property type="entry name" value="SRPBCC_CalC_Aha1-like"/>
    <property type="match status" value="1"/>
</dbReference>
<comment type="similarity">
    <text evidence="1">Belongs to the AHA1 family.</text>
</comment>
<name>A0A512PIK5_9CELL</name>
<dbReference type="RefSeq" id="WP_146954803.1">
    <property type="nucleotide sequence ID" value="NZ_BAABBJ010000011.1"/>
</dbReference>